<dbReference type="GeneID" id="113209156"/>
<dbReference type="PIRSF" id="PIRSF001473">
    <property type="entry name" value="FK506-bp_FPR3"/>
    <property type="match status" value="1"/>
</dbReference>
<sequence length="384" mass="41987">MAFWGLVLEPKKSYTQREVEQPFHVSMAALDLQNCDANESVSVVCRKRDSDFILCSLSKKHNVFNVPLNLDFELGGEINFHVLGNSVVHLTGYMIEDMESFEESDDSMGEEEEEESVASSKDIFKNTKKLLGDFAGKRKQDAAAQNKSKKAKLDSSAATEDDDEDEEDSDFDVDTDGDDEDLEEEEEEDDDDDDDEAEEDDGAAEILQKLEAAKKDKSKQAGKQNNQQVKSSPKAEQKQGKKEKKEQAKPAAAPAPTKAVNGNPAQANGAPNKQTLQGGVQVEDLRVGNGPVAKSGKMVSVYYVGRLKQNNKQFDASQSGPGFKFRLGKGEVIPGWDIGVSGMKVGGKRRLTIPAKMGYGSKGAGREIPPNSTLVFEVELKNVK</sequence>
<evidence type="ECO:0000313" key="9">
    <source>
        <dbReference type="RefSeq" id="XP_026282328.1"/>
    </source>
</evidence>
<evidence type="ECO:0000256" key="2">
    <source>
        <dbReference type="ARBA" id="ARBA00023110"/>
    </source>
</evidence>
<evidence type="ECO:0000256" key="4">
    <source>
        <dbReference type="PIRNR" id="PIRNR001473"/>
    </source>
</evidence>
<dbReference type="PROSITE" id="PS50059">
    <property type="entry name" value="FKBP_PPIASE"/>
    <property type="match status" value="1"/>
</dbReference>
<dbReference type="PANTHER" id="PTHR43811:SF19">
    <property type="entry name" value="39 KDA FK506-BINDING NUCLEAR PROTEIN"/>
    <property type="match status" value="1"/>
</dbReference>
<feature type="compositionally biased region" description="Acidic residues" evidence="6">
    <location>
        <begin position="100"/>
        <end position="116"/>
    </location>
</feature>
<accession>A0A6J1SNH1</accession>
<proteinExistence type="inferred from homology"/>
<dbReference type="Gene3D" id="2.60.120.340">
    <property type="entry name" value="Nucleoplasmin core domain"/>
    <property type="match status" value="1"/>
</dbReference>
<dbReference type="Gene3D" id="3.10.50.40">
    <property type="match status" value="1"/>
</dbReference>
<dbReference type="GO" id="GO:0005730">
    <property type="term" value="C:nucleolus"/>
    <property type="evidence" value="ECO:0007669"/>
    <property type="project" value="TreeGrafter"/>
</dbReference>
<gene>
    <name evidence="9" type="primary">LOC113209156</name>
</gene>
<evidence type="ECO:0000259" key="7">
    <source>
        <dbReference type="PROSITE" id="PS50059"/>
    </source>
</evidence>
<evidence type="ECO:0000256" key="6">
    <source>
        <dbReference type="SAM" id="MobiDB-lite"/>
    </source>
</evidence>
<feature type="domain" description="PPIase FKBP-type" evidence="7">
    <location>
        <begin position="296"/>
        <end position="384"/>
    </location>
</feature>
<dbReference type="AlphaFoldDB" id="A0A6J1SNH1"/>
<dbReference type="KEGG" id="foc:113209156"/>
<dbReference type="InterPro" id="IPR041232">
    <property type="entry name" value="NPL"/>
</dbReference>
<evidence type="ECO:0000256" key="1">
    <source>
        <dbReference type="ARBA" id="ARBA00000971"/>
    </source>
</evidence>
<comment type="catalytic activity">
    <reaction evidence="1 4 5">
        <text>[protein]-peptidylproline (omega=180) = [protein]-peptidylproline (omega=0)</text>
        <dbReference type="Rhea" id="RHEA:16237"/>
        <dbReference type="Rhea" id="RHEA-COMP:10747"/>
        <dbReference type="Rhea" id="RHEA-COMP:10748"/>
        <dbReference type="ChEBI" id="CHEBI:83833"/>
        <dbReference type="ChEBI" id="CHEBI:83834"/>
        <dbReference type="EC" id="5.2.1.8"/>
    </reaction>
</comment>
<protein>
    <recommendedName>
        <fullName evidence="4">FK506-binding protein</fullName>
        <ecNumber evidence="4">5.2.1.8</ecNumber>
    </recommendedName>
</protein>
<dbReference type="SUPFAM" id="SSF54534">
    <property type="entry name" value="FKBP-like"/>
    <property type="match status" value="1"/>
</dbReference>
<dbReference type="Pfam" id="PF00254">
    <property type="entry name" value="FKBP_C"/>
    <property type="match status" value="1"/>
</dbReference>
<feature type="compositionally biased region" description="Acidic residues" evidence="6">
    <location>
        <begin position="159"/>
        <end position="203"/>
    </location>
</feature>
<evidence type="ECO:0000256" key="3">
    <source>
        <dbReference type="ARBA" id="ARBA00023235"/>
    </source>
</evidence>
<dbReference type="GO" id="GO:0003755">
    <property type="term" value="F:peptidyl-prolyl cis-trans isomerase activity"/>
    <property type="evidence" value="ECO:0007669"/>
    <property type="project" value="UniProtKB-KW"/>
</dbReference>
<keyword evidence="2 4" id="KW-0697">Rotamase</keyword>
<dbReference type="InterPro" id="IPR023566">
    <property type="entry name" value="PPIase_Fpr3/Fpr4-like"/>
</dbReference>
<evidence type="ECO:0000256" key="5">
    <source>
        <dbReference type="PROSITE-ProRule" id="PRU00277"/>
    </source>
</evidence>
<dbReference type="InterPro" id="IPR046357">
    <property type="entry name" value="PPIase_dom_sf"/>
</dbReference>
<dbReference type="Proteomes" id="UP000504606">
    <property type="component" value="Unplaced"/>
</dbReference>
<reference evidence="9" key="1">
    <citation type="submission" date="2025-08" db="UniProtKB">
        <authorList>
            <consortium name="RefSeq"/>
        </authorList>
    </citation>
    <scope>IDENTIFICATION</scope>
    <source>
        <tissue evidence="9">Whole organism</tissue>
    </source>
</reference>
<feature type="compositionally biased region" description="Low complexity" evidence="6">
    <location>
        <begin position="249"/>
        <end position="272"/>
    </location>
</feature>
<comment type="similarity">
    <text evidence="4">Belongs to the FKBP-type PPIase family.</text>
</comment>
<feature type="compositionally biased region" description="Basic and acidic residues" evidence="6">
    <location>
        <begin position="233"/>
        <end position="248"/>
    </location>
</feature>
<dbReference type="OrthoDB" id="1902587at2759"/>
<keyword evidence="3 4" id="KW-0413">Isomerase</keyword>
<dbReference type="RefSeq" id="XP_026282328.1">
    <property type="nucleotide sequence ID" value="XM_026426543.2"/>
</dbReference>
<dbReference type="Pfam" id="PF17800">
    <property type="entry name" value="NPL"/>
    <property type="match status" value="1"/>
</dbReference>
<dbReference type="PANTHER" id="PTHR43811">
    <property type="entry name" value="FKBP-TYPE PEPTIDYL-PROLYL CIS-TRANS ISOMERASE FKPA"/>
    <property type="match status" value="1"/>
</dbReference>
<keyword evidence="8" id="KW-1185">Reference proteome</keyword>
<dbReference type="EC" id="5.2.1.8" evidence="4"/>
<name>A0A6J1SNH1_FRAOC</name>
<organism evidence="8 9">
    <name type="scientific">Frankliniella occidentalis</name>
    <name type="common">Western flower thrips</name>
    <name type="synonym">Euthrips occidentalis</name>
    <dbReference type="NCBI Taxonomy" id="133901"/>
    <lineage>
        <taxon>Eukaryota</taxon>
        <taxon>Metazoa</taxon>
        <taxon>Ecdysozoa</taxon>
        <taxon>Arthropoda</taxon>
        <taxon>Hexapoda</taxon>
        <taxon>Insecta</taxon>
        <taxon>Pterygota</taxon>
        <taxon>Neoptera</taxon>
        <taxon>Paraneoptera</taxon>
        <taxon>Thysanoptera</taxon>
        <taxon>Terebrantia</taxon>
        <taxon>Thripoidea</taxon>
        <taxon>Thripidae</taxon>
        <taxon>Frankliniella</taxon>
    </lineage>
</organism>
<dbReference type="FunFam" id="3.10.50.40:FF:000006">
    <property type="entry name" value="Peptidyl-prolyl cis-trans isomerase"/>
    <property type="match status" value="1"/>
</dbReference>
<evidence type="ECO:0000313" key="8">
    <source>
        <dbReference type="Proteomes" id="UP000504606"/>
    </source>
</evidence>
<feature type="region of interest" description="Disordered" evidence="6">
    <location>
        <begin position="136"/>
        <end position="281"/>
    </location>
</feature>
<feature type="compositionally biased region" description="Polar residues" evidence="6">
    <location>
        <begin position="221"/>
        <end position="231"/>
    </location>
</feature>
<dbReference type="InterPro" id="IPR001179">
    <property type="entry name" value="PPIase_FKBP_dom"/>
</dbReference>
<dbReference type="GO" id="GO:0000785">
    <property type="term" value="C:chromatin"/>
    <property type="evidence" value="ECO:0007669"/>
    <property type="project" value="TreeGrafter"/>
</dbReference>
<feature type="region of interest" description="Disordered" evidence="6">
    <location>
        <begin position="100"/>
        <end position="122"/>
    </location>
</feature>